<feature type="region of interest" description="Disordered" evidence="1">
    <location>
        <begin position="555"/>
        <end position="576"/>
    </location>
</feature>
<dbReference type="RefSeq" id="XP_044549467.1">
    <property type="nucleotide sequence ID" value="XM_044692800.1"/>
</dbReference>
<protein>
    <recommendedName>
        <fullName evidence="4">F-box domain-containing protein</fullName>
    </recommendedName>
</protein>
<evidence type="ECO:0000313" key="3">
    <source>
        <dbReference type="Proteomes" id="UP000816034"/>
    </source>
</evidence>
<dbReference type="EMBL" id="PYSW02000018">
    <property type="protein sequence ID" value="KAG2385474.1"/>
    <property type="molecule type" value="Genomic_DNA"/>
</dbReference>
<gene>
    <name evidence="2" type="ORF">C9374_003289</name>
</gene>
<reference evidence="2 3" key="1">
    <citation type="journal article" date="2018" name="BMC Genomics">
        <title>The genome of Naegleria lovaniensis, the basis for a comparative approach to unravel pathogenicity factors of the human pathogenic amoeba N. fowleri.</title>
        <authorList>
            <person name="Liechti N."/>
            <person name="Schurch N."/>
            <person name="Bruggmann R."/>
            <person name="Wittwer M."/>
        </authorList>
    </citation>
    <scope>NUCLEOTIDE SEQUENCE [LARGE SCALE GENOMIC DNA]</scope>
    <source>
        <strain evidence="2 3">ATCC 30569</strain>
    </source>
</reference>
<name>A0AA88GTE3_NAELO</name>
<sequence length="619" mass="72579">MSQLLHTTQPLSSTNSCTFVHDPSSLNTNYFTFIQTCFSNLLSYLLHSIQYLSECIKSFWLLIFPKRTPLTLTPDMCFEVLKFLSPSELYQCMQSGRFLYQVVIQYSALAPYYSPRGLQLCLKNPESYQLCLISILESLGSCSNYTVTYSIDGSLSNSSGRKVKPCLILIKDDLLQIMYHGFKLQEPRIVFSSLHLLLQTPFQNHDTNDLDDPHRFSWHDLSKVFSYFYYSEIVSPEIFRNLMSHPAIQPWCEDFKNHVVSNGSMYNKQVILNLLRNPQLFEISNEDFLRVCEGVYDLYCNEMDLLQRLWSFKKGKNLILTDFSLVGDSHQTIDILLWMNAKERKKVLPEIVKKMSVNWKKALLARSPVLFQEFSWPFFESAKKNFQHGLMLKCLTLDSKFLCDLNCHDFAMELIVFRRFLVLAKFLDWCYDFQKQENYGSRAAFVRHHVQNHMLAMLQVPNARSLLLLVLERAFPLGSFEFSNYLGGSRDYYQLSRTQKEKEGLIVLIETIHRLFPLSLRMNQNHENSEQDEVMKKAMQLENDDIRQTLVEIQKEVSSRTNSTNEKDDKEEMEETPHFIETEDQVWISTHRTLLETFDKKKVVGLRKLFFGDDWIDDQ</sequence>
<dbReference type="Proteomes" id="UP000816034">
    <property type="component" value="Unassembled WGS sequence"/>
</dbReference>
<dbReference type="GeneID" id="68095744"/>
<keyword evidence="3" id="KW-1185">Reference proteome</keyword>
<comment type="caution">
    <text evidence="2">The sequence shown here is derived from an EMBL/GenBank/DDBJ whole genome shotgun (WGS) entry which is preliminary data.</text>
</comment>
<proteinExistence type="predicted"/>
<feature type="compositionally biased region" description="Basic and acidic residues" evidence="1">
    <location>
        <begin position="565"/>
        <end position="576"/>
    </location>
</feature>
<evidence type="ECO:0000313" key="2">
    <source>
        <dbReference type="EMBL" id="KAG2385474.1"/>
    </source>
</evidence>
<dbReference type="AlphaFoldDB" id="A0AA88GTE3"/>
<evidence type="ECO:0008006" key="4">
    <source>
        <dbReference type="Google" id="ProtNLM"/>
    </source>
</evidence>
<accession>A0AA88GTE3</accession>
<evidence type="ECO:0000256" key="1">
    <source>
        <dbReference type="SAM" id="MobiDB-lite"/>
    </source>
</evidence>
<organism evidence="2 3">
    <name type="scientific">Naegleria lovaniensis</name>
    <name type="common">Amoeba</name>
    <dbReference type="NCBI Taxonomy" id="51637"/>
    <lineage>
        <taxon>Eukaryota</taxon>
        <taxon>Discoba</taxon>
        <taxon>Heterolobosea</taxon>
        <taxon>Tetramitia</taxon>
        <taxon>Eutetramitia</taxon>
        <taxon>Vahlkampfiidae</taxon>
        <taxon>Naegleria</taxon>
    </lineage>
</organism>